<dbReference type="GO" id="GO:0036297">
    <property type="term" value="P:interstrand cross-link repair"/>
    <property type="evidence" value="ECO:0007669"/>
    <property type="project" value="TreeGrafter"/>
</dbReference>
<evidence type="ECO:0008006" key="4">
    <source>
        <dbReference type="Google" id="ProtNLM"/>
    </source>
</evidence>
<dbReference type="PANTHER" id="PTHR14464:SF4">
    <property type="entry name" value="EXONUCLEASE V"/>
    <property type="match status" value="1"/>
</dbReference>
<dbReference type="GO" id="GO:0045145">
    <property type="term" value="F:single-stranded DNA 5'-3' DNA exonuclease activity"/>
    <property type="evidence" value="ECO:0007669"/>
    <property type="project" value="InterPro"/>
</dbReference>
<accession>A0A8H6WWX8</accession>
<name>A0A8H6WWX8_9AGAR</name>
<dbReference type="GO" id="GO:0005634">
    <property type="term" value="C:nucleus"/>
    <property type="evidence" value="ECO:0007669"/>
    <property type="project" value="TreeGrafter"/>
</dbReference>
<dbReference type="OrthoDB" id="354769at2759"/>
<organism evidence="2 3">
    <name type="scientific">Mycena sanguinolenta</name>
    <dbReference type="NCBI Taxonomy" id="230812"/>
    <lineage>
        <taxon>Eukaryota</taxon>
        <taxon>Fungi</taxon>
        <taxon>Dikarya</taxon>
        <taxon>Basidiomycota</taxon>
        <taxon>Agaricomycotina</taxon>
        <taxon>Agaricomycetes</taxon>
        <taxon>Agaricomycetidae</taxon>
        <taxon>Agaricales</taxon>
        <taxon>Marasmiineae</taxon>
        <taxon>Mycenaceae</taxon>
        <taxon>Mycena</taxon>
    </lineage>
</organism>
<keyword evidence="3" id="KW-1185">Reference proteome</keyword>
<protein>
    <recommendedName>
        <fullName evidence="4">Exonuclease V</fullName>
    </recommendedName>
</protein>
<gene>
    <name evidence="2" type="ORF">MSAN_02462300</name>
</gene>
<dbReference type="EMBL" id="JACAZH010000069">
    <property type="protein sequence ID" value="KAF7330125.1"/>
    <property type="molecule type" value="Genomic_DNA"/>
</dbReference>
<comment type="caution">
    <text evidence="2">The sequence shown here is derived from an EMBL/GenBank/DDBJ whole genome shotgun (WGS) entry which is preliminary data.</text>
</comment>
<dbReference type="Pfam" id="PF09810">
    <property type="entry name" value="Exo5"/>
    <property type="match status" value="1"/>
</dbReference>
<sequence length="590" mass="65750">MSDDESEYDVFDDFASLTEEDFARLDATVSSVLDPPVSDDSLKPCYAFHIHRARRILPQCENGQSDSPISPPQRHSLRYRLALIGLFGKSAFLEALFFGVQACEVQFDYGLRQKRFRPLESRPASFRAESGKEIIVQQDVAAQNDKITKRGQFIHKELERELKPEEIEILIASEEERWAFRLLNFLSSLVLLREEGYVREIPVFGIVDGVVVVGIVDELSIRDEADSLPCPSPPPIRARTPDRDETRLGFGPAIPKASVPKSVSTLCIRVIDTKTRRKDYLPSDEDAKPAHLQVMVYHRLLARLIDTSDLFDFSAIWTPLGVRPAVPFSVVFLKQATQILGSDSVPVCLNDVVLLFQTRIADLHLPRLDDTLQIIYRSQNKYPIRHEAKGKAREDTISIPAEDTELAKALAMSLEDAFEAQLAAALKESAELAYALPAFVLDAQAGTSNLDRAGVQGQGPVADLSLVSGPFTGTLNSANDQAATVLGRESTLLDIANEGSPPQDTVTVPARPEIIGTKDFTMDNVMLDTYLQSALDWWRGNRPARGVSETQTNRCFSCEYRDGCEWREKKGAEKLEEARQRRALGGTMTW</sequence>
<evidence type="ECO:0000313" key="3">
    <source>
        <dbReference type="Proteomes" id="UP000623467"/>
    </source>
</evidence>
<dbReference type="InterPro" id="IPR019190">
    <property type="entry name" value="EXOV"/>
</dbReference>
<dbReference type="GO" id="GO:0005739">
    <property type="term" value="C:mitochondrion"/>
    <property type="evidence" value="ECO:0007669"/>
    <property type="project" value="TreeGrafter"/>
</dbReference>
<dbReference type="Proteomes" id="UP000623467">
    <property type="component" value="Unassembled WGS sequence"/>
</dbReference>
<proteinExistence type="inferred from homology"/>
<evidence type="ECO:0000256" key="1">
    <source>
        <dbReference type="ARBA" id="ARBA00009797"/>
    </source>
</evidence>
<dbReference type="PANTHER" id="PTHR14464">
    <property type="entry name" value="EXONUCLEASE V"/>
    <property type="match status" value="1"/>
</dbReference>
<reference evidence="2" key="1">
    <citation type="submission" date="2020-05" db="EMBL/GenBank/DDBJ databases">
        <title>Mycena genomes resolve the evolution of fungal bioluminescence.</title>
        <authorList>
            <person name="Tsai I.J."/>
        </authorList>
    </citation>
    <scope>NUCLEOTIDE SEQUENCE</scope>
    <source>
        <strain evidence="2">160909Yilan</strain>
    </source>
</reference>
<comment type="similarity">
    <text evidence="1">Belongs to the EXO5 family.</text>
</comment>
<dbReference type="AlphaFoldDB" id="A0A8H6WWX8"/>
<evidence type="ECO:0000313" key="2">
    <source>
        <dbReference type="EMBL" id="KAF7330125.1"/>
    </source>
</evidence>